<feature type="transmembrane region" description="Helical" evidence="7">
    <location>
        <begin position="208"/>
        <end position="232"/>
    </location>
</feature>
<evidence type="ECO:0000256" key="4">
    <source>
        <dbReference type="ARBA" id="ARBA00022989"/>
    </source>
</evidence>
<feature type="transmembrane region" description="Helical" evidence="7">
    <location>
        <begin position="33"/>
        <end position="55"/>
    </location>
</feature>
<sequence>MVETRSSTKRTARKVTRIRDLLTGNGSATRKDVVLSATIKMATLPGTAIASIAGMHYLTNAYHTEALALYGLVLSIPLLLPFTDLGLGGAIAEIVASRRTFFRTQILEAIKKTLRRLFLIGTTMVAIGWLIAVGGRWSTVLNIDTSDTNLAAALAFSCVGAAVPTGVGYRILLGLQRNRFVVLLQSAAALTGAIAVLLFSLLRFPLWAIIPLPQLATLTFSVVGILFARKLLRSDIEIGVSVQTDTTPPAPRLGGLAIANLMIGLCLPLIYQCGRILTAHLSSVTQVAIVVAASQLFSPIVSVLQSGGQSLWPHFSALRGERRDAPALGAVLPVIATFAALGTAAGAILILVGPAVTRISTAGQAVPTTSTLIAYALAVLAVAVNLPVGMAMMGARAVRFQAATLALTALATVSLTAAMSPSLGATAVPLALALALTVLGTAPGLAFIFLNDQHPPSPQSAETSEYEAHGSRSEKIP</sequence>
<keyword evidence="9" id="KW-1185">Reference proteome</keyword>
<feature type="transmembrane region" description="Helical" evidence="7">
    <location>
        <begin position="117"/>
        <end position="138"/>
    </location>
</feature>
<feature type="transmembrane region" description="Helical" evidence="7">
    <location>
        <begin position="253"/>
        <end position="271"/>
    </location>
</feature>
<dbReference type="InterPro" id="IPR050833">
    <property type="entry name" value="Poly_Biosynth_Transport"/>
</dbReference>
<organism evidence="8 9">
    <name type="scientific">Williamsia serinedens</name>
    <dbReference type="NCBI Taxonomy" id="391736"/>
    <lineage>
        <taxon>Bacteria</taxon>
        <taxon>Bacillati</taxon>
        <taxon>Actinomycetota</taxon>
        <taxon>Actinomycetes</taxon>
        <taxon>Mycobacteriales</taxon>
        <taxon>Nocardiaceae</taxon>
        <taxon>Williamsia</taxon>
    </lineage>
</organism>
<reference evidence="8 9" key="1">
    <citation type="submission" date="2022-06" db="EMBL/GenBank/DDBJ databases">
        <title>Genomic Encyclopedia of Archaeal and Bacterial Type Strains, Phase II (KMG-II): from individual species to whole genera.</title>
        <authorList>
            <person name="Goeker M."/>
        </authorList>
    </citation>
    <scope>NUCLEOTIDE SEQUENCE [LARGE SCALE GENOMIC DNA]</scope>
    <source>
        <strain evidence="8 9">DSM 45037</strain>
    </source>
</reference>
<evidence type="ECO:0000256" key="3">
    <source>
        <dbReference type="ARBA" id="ARBA00022692"/>
    </source>
</evidence>
<comment type="subcellular location">
    <subcellularLocation>
        <location evidence="1">Cell membrane</location>
        <topology evidence="1">Multi-pass membrane protein</topology>
    </subcellularLocation>
</comment>
<evidence type="ECO:0000256" key="5">
    <source>
        <dbReference type="ARBA" id="ARBA00023136"/>
    </source>
</evidence>
<evidence type="ECO:0000256" key="1">
    <source>
        <dbReference type="ARBA" id="ARBA00004651"/>
    </source>
</evidence>
<dbReference type="PANTHER" id="PTHR30250:SF11">
    <property type="entry name" value="O-ANTIGEN TRANSPORTER-RELATED"/>
    <property type="match status" value="1"/>
</dbReference>
<dbReference type="PANTHER" id="PTHR30250">
    <property type="entry name" value="PST FAMILY PREDICTED COLANIC ACID TRANSPORTER"/>
    <property type="match status" value="1"/>
</dbReference>
<accession>A0ABT1H3X0</accession>
<feature type="transmembrane region" description="Helical" evidence="7">
    <location>
        <begin position="430"/>
        <end position="450"/>
    </location>
</feature>
<evidence type="ECO:0000256" key="6">
    <source>
        <dbReference type="SAM" id="MobiDB-lite"/>
    </source>
</evidence>
<keyword evidence="2" id="KW-1003">Cell membrane</keyword>
<feature type="transmembrane region" description="Helical" evidence="7">
    <location>
        <begin position="180"/>
        <end position="202"/>
    </location>
</feature>
<comment type="caution">
    <text evidence="8">The sequence shown here is derived from an EMBL/GenBank/DDBJ whole genome shotgun (WGS) entry which is preliminary data.</text>
</comment>
<proteinExistence type="predicted"/>
<gene>
    <name evidence="8" type="ORF">LX12_003129</name>
</gene>
<feature type="transmembrane region" description="Helical" evidence="7">
    <location>
        <begin position="325"/>
        <end position="352"/>
    </location>
</feature>
<dbReference type="EMBL" id="JAMTCG010000005">
    <property type="protein sequence ID" value="MCP2161930.1"/>
    <property type="molecule type" value="Genomic_DNA"/>
</dbReference>
<protein>
    <submittedName>
        <fullName evidence="8">Membrane protein involved in the export of O-antigen and teichoic acid</fullName>
    </submittedName>
</protein>
<feature type="transmembrane region" description="Helical" evidence="7">
    <location>
        <begin position="150"/>
        <end position="173"/>
    </location>
</feature>
<keyword evidence="4 7" id="KW-1133">Transmembrane helix</keyword>
<evidence type="ECO:0000256" key="2">
    <source>
        <dbReference type="ARBA" id="ARBA00022475"/>
    </source>
</evidence>
<name>A0ABT1H3X0_9NOCA</name>
<keyword evidence="5 7" id="KW-0472">Membrane</keyword>
<feature type="region of interest" description="Disordered" evidence="6">
    <location>
        <begin position="456"/>
        <end position="477"/>
    </location>
</feature>
<evidence type="ECO:0000313" key="9">
    <source>
        <dbReference type="Proteomes" id="UP001205740"/>
    </source>
</evidence>
<feature type="transmembrane region" description="Helical" evidence="7">
    <location>
        <begin position="283"/>
        <end position="304"/>
    </location>
</feature>
<feature type="transmembrane region" description="Helical" evidence="7">
    <location>
        <begin position="405"/>
        <end position="424"/>
    </location>
</feature>
<feature type="transmembrane region" description="Helical" evidence="7">
    <location>
        <begin position="372"/>
        <end position="393"/>
    </location>
</feature>
<evidence type="ECO:0000256" key="7">
    <source>
        <dbReference type="SAM" id="Phobius"/>
    </source>
</evidence>
<feature type="transmembrane region" description="Helical" evidence="7">
    <location>
        <begin position="67"/>
        <end position="96"/>
    </location>
</feature>
<feature type="compositionally biased region" description="Basic and acidic residues" evidence="6">
    <location>
        <begin position="466"/>
        <end position="477"/>
    </location>
</feature>
<dbReference type="Proteomes" id="UP001205740">
    <property type="component" value="Unassembled WGS sequence"/>
</dbReference>
<evidence type="ECO:0000313" key="8">
    <source>
        <dbReference type="EMBL" id="MCP2161930.1"/>
    </source>
</evidence>
<keyword evidence="3 7" id="KW-0812">Transmembrane</keyword>